<sequence>MSDLLSIGSTSVRAYQTALNVVGENIANANTTGYVRRNAQLTEISGGAGRYILMSNLSVGSGVAANTVSRDWDAFRAADLRNATAESGRTGSTIVWLERVENTLNTAGISAAMTKFFNAGQAIAADPTGSAPRAGFLDAAYGVSSAFSTTSNGLAAIDGDLRASAKLAVDQLNGLAAGLAEANAGLIKARDGSNEQAQLMDQRDRLVDQMSQLASISVTTDERGVATVKFNDVNGPTIVAGVASKSLDIAFNASGTMALTLDPNGTPEAVPLKGGSIAGFAEAATRISDLRLQVTNLATSFANGVNQVQAAGVDLDGQPGAALFDASSGDGKIAVNTLSGRQIAAARPWTVGAAAGNAGAGTLQIQTNGTPLSSTRISVSGGVLTATDPVTNSVIGTAPYTPGTPVTLAGLDITVGGAPADGDSFTVSATTPGSRDNGNLDLLSQLRKDGGFEATSNEMVSSNASALSAKRQVADAQNAILEGATAARDAVTGVNLDQEAVDLMRFQQAYQASSRIIQVSRDIFQSILDAVN</sequence>
<keyword evidence="6 7" id="KW-0975">Bacterial flagellum</keyword>
<dbReference type="Pfam" id="PF00460">
    <property type="entry name" value="Flg_bb_rod"/>
    <property type="match status" value="1"/>
</dbReference>
<evidence type="ECO:0000256" key="4">
    <source>
        <dbReference type="ARBA" id="ARBA00016244"/>
    </source>
</evidence>
<feature type="domain" description="Flagellar basal-body/hook protein C-terminal" evidence="9">
    <location>
        <begin position="493"/>
        <end position="529"/>
    </location>
</feature>
<comment type="caution">
    <text evidence="11">The sequence shown here is derived from an EMBL/GenBank/DDBJ whole genome shotgun (WGS) entry which is preliminary data.</text>
</comment>
<evidence type="ECO:0000259" key="10">
    <source>
        <dbReference type="Pfam" id="PF22638"/>
    </source>
</evidence>
<dbReference type="InterPro" id="IPR001444">
    <property type="entry name" value="Flag_bb_rod_N"/>
</dbReference>
<dbReference type="Pfam" id="PF22638">
    <property type="entry name" value="FlgK_D1"/>
    <property type="match status" value="1"/>
</dbReference>
<protein>
    <recommendedName>
        <fullName evidence="4 7">Flagellar hook-associated protein 1</fullName>
        <shortName evidence="7">HAP1</shortName>
    </recommendedName>
</protein>
<dbReference type="InterPro" id="IPR053927">
    <property type="entry name" value="FlgK_helical"/>
</dbReference>
<feature type="domain" description="Flagellar basal body rod protein N-terminal" evidence="8">
    <location>
        <begin position="14"/>
        <end position="34"/>
    </location>
</feature>
<evidence type="ECO:0000256" key="2">
    <source>
        <dbReference type="ARBA" id="ARBA00004613"/>
    </source>
</evidence>
<keyword evidence="12" id="KW-1185">Reference proteome</keyword>
<dbReference type="STRING" id="1219043.SCH01S_39_00780"/>
<dbReference type="GO" id="GO:0005576">
    <property type="term" value="C:extracellular region"/>
    <property type="evidence" value="ECO:0007669"/>
    <property type="project" value="UniProtKB-SubCell"/>
</dbReference>
<dbReference type="GO" id="GO:0009424">
    <property type="term" value="C:bacterial-type flagellum hook"/>
    <property type="evidence" value="ECO:0007669"/>
    <property type="project" value="UniProtKB-UniRule"/>
</dbReference>
<organism evidence="11 12">
    <name type="scientific">Sphingomonas changbaiensis NBRC 104936</name>
    <dbReference type="NCBI Taxonomy" id="1219043"/>
    <lineage>
        <taxon>Bacteria</taxon>
        <taxon>Pseudomonadati</taxon>
        <taxon>Pseudomonadota</taxon>
        <taxon>Alphaproteobacteria</taxon>
        <taxon>Sphingomonadales</taxon>
        <taxon>Sphingomonadaceae</taxon>
        <taxon>Sphingomonas</taxon>
    </lineage>
</organism>
<feature type="domain" description="Flagellar hook-associated protein FlgK helical" evidence="10">
    <location>
        <begin position="98"/>
        <end position="324"/>
    </location>
</feature>
<dbReference type="PANTHER" id="PTHR30033">
    <property type="entry name" value="FLAGELLAR HOOK-ASSOCIATED PROTEIN 1"/>
    <property type="match status" value="1"/>
</dbReference>
<proteinExistence type="inferred from homology"/>
<comment type="subcellular location">
    <subcellularLocation>
        <location evidence="1">Bacterial flagellum basal body</location>
    </subcellularLocation>
    <subcellularLocation>
        <location evidence="2 7">Secreted</location>
    </subcellularLocation>
</comment>
<reference evidence="11 12" key="1">
    <citation type="submission" date="2015-04" db="EMBL/GenBank/DDBJ databases">
        <title>Whole genome shotgun sequence of Sphingomonas changbaiensis NBRC 104936.</title>
        <authorList>
            <person name="Katano-Makiyama Y."/>
            <person name="Hosoyama A."/>
            <person name="Hashimoto M."/>
            <person name="Noguchi M."/>
            <person name="Tsuchikane K."/>
            <person name="Ohji S."/>
            <person name="Yamazoe A."/>
            <person name="Ichikawa N."/>
            <person name="Kimura A."/>
            <person name="Fujita N."/>
        </authorList>
    </citation>
    <scope>NUCLEOTIDE SEQUENCE [LARGE SCALE GENOMIC DNA]</scope>
    <source>
        <strain evidence="11 12">NBRC 104936</strain>
    </source>
</reference>
<evidence type="ECO:0000256" key="5">
    <source>
        <dbReference type="ARBA" id="ARBA00022525"/>
    </source>
</evidence>
<evidence type="ECO:0000259" key="9">
    <source>
        <dbReference type="Pfam" id="PF06429"/>
    </source>
</evidence>
<dbReference type="InterPro" id="IPR002371">
    <property type="entry name" value="FlgK"/>
</dbReference>
<dbReference type="GO" id="GO:0009425">
    <property type="term" value="C:bacterial-type flagellum basal body"/>
    <property type="evidence" value="ECO:0007669"/>
    <property type="project" value="UniProtKB-SubCell"/>
</dbReference>
<evidence type="ECO:0000313" key="12">
    <source>
        <dbReference type="Proteomes" id="UP000033202"/>
    </source>
</evidence>
<dbReference type="RefSeq" id="WP_046348599.1">
    <property type="nucleotide sequence ID" value="NZ_BBWU01000039.1"/>
</dbReference>
<dbReference type="GO" id="GO:0005198">
    <property type="term" value="F:structural molecule activity"/>
    <property type="evidence" value="ECO:0007669"/>
    <property type="project" value="UniProtKB-UniRule"/>
</dbReference>
<dbReference type="OrthoDB" id="7181295at2"/>
<gene>
    <name evidence="7 11" type="primary">flgK</name>
    <name evidence="11" type="ORF">SCH01S_39_00780</name>
</gene>
<keyword evidence="11" id="KW-0969">Cilium</keyword>
<dbReference type="Pfam" id="PF06429">
    <property type="entry name" value="Flg_bbr_C"/>
    <property type="match status" value="1"/>
</dbReference>
<evidence type="ECO:0000256" key="7">
    <source>
        <dbReference type="RuleBase" id="RU362065"/>
    </source>
</evidence>
<comment type="similarity">
    <text evidence="3 7">Belongs to the flagella basal body rod proteins family.</text>
</comment>
<evidence type="ECO:0000256" key="6">
    <source>
        <dbReference type="ARBA" id="ARBA00023143"/>
    </source>
</evidence>
<keyword evidence="5 7" id="KW-0964">Secreted</keyword>
<accession>A0A0E9MQM2</accession>
<dbReference type="GO" id="GO:0044780">
    <property type="term" value="P:bacterial-type flagellum assembly"/>
    <property type="evidence" value="ECO:0007669"/>
    <property type="project" value="InterPro"/>
</dbReference>
<evidence type="ECO:0000256" key="3">
    <source>
        <dbReference type="ARBA" id="ARBA00009677"/>
    </source>
</evidence>
<evidence type="ECO:0000256" key="1">
    <source>
        <dbReference type="ARBA" id="ARBA00004117"/>
    </source>
</evidence>
<name>A0A0E9MQM2_9SPHN</name>
<dbReference type="PRINTS" id="PR01005">
    <property type="entry name" value="FLGHOOKAP1"/>
</dbReference>
<dbReference type="Proteomes" id="UP000033202">
    <property type="component" value="Unassembled WGS sequence"/>
</dbReference>
<dbReference type="InterPro" id="IPR010930">
    <property type="entry name" value="Flg_bb/hook_C_dom"/>
</dbReference>
<keyword evidence="11" id="KW-0966">Cell projection</keyword>
<keyword evidence="11" id="KW-0282">Flagellum</keyword>
<evidence type="ECO:0000313" key="11">
    <source>
        <dbReference type="EMBL" id="GAO39793.1"/>
    </source>
</evidence>
<dbReference type="AlphaFoldDB" id="A0A0E9MQM2"/>
<dbReference type="SUPFAM" id="SSF64518">
    <property type="entry name" value="Phase 1 flagellin"/>
    <property type="match status" value="1"/>
</dbReference>
<evidence type="ECO:0000259" key="8">
    <source>
        <dbReference type="Pfam" id="PF00460"/>
    </source>
</evidence>
<dbReference type="EMBL" id="BBWU01000039">
    <property type="protein sequence ID" value="GAO39793.1"/>
    <property type="molecule type" value="Genomic_DNA"/>
</dbReference>
<dbReference type="PANTHER" id="PTHR30033:SF2">
    <property type="entry name" value="FLAGELLAR HOOK PROTEIN"/>
    <property type="match status" value="1"/>
</dbReference>